<organism evidence="2 3">
    <name type="scientific">Nelumbo nucifera</name>
    <name type="common">Sacred lotus</name>
    <dbReference type="NCBI Taxonomy" id="4432"/>
    <lineage>
        <taxon>Eukaryota</taxon>
        <taxon>Viridiplantae</taxon>
        <taxon>Streptophyta</taxon>
        <taxon>Embryophyta</taxon>
        <taxon>Tracheophyta</taxon>
        <taxon>Spermatophyta</taxon>
        <taxon>Magnoliopsida</taxon>
        <taxon>Proteales</taxon>
        <taxon>Nelumbonaceae</taxon>
        <taxon>Nelumbo</taxon>
    </lineage>
</organism>
<accession>A0A822YKM7</accession>
<protein>
    <submittedName>
        <fullName evidence="2">Uncharacterized protein</fullName>
    </submittedName>
</protein>
<name>A0A822YKM7_NELNU</name>
<gene>
    <name evidence="2" type="ORF">HUJ06_010700</name>
</gene>
<dbReference type="Proteomes" id="UP000607653">
    <property type="component" value="Unassembled WGS sequence"/>
</dbReference>
<feature type="transmembrane region" description="Helical" evidence="1">
    <location>
        <begin position="6"/>
        <end position="24"/>
    </location>
</feature>
<keyword evidence="1" id="KW-0812">Transmembrane</keyword>
<evidence type="ECO:0000313" key="3">
    <source>
        <dbReference type="Proteomes" id="UP000607653"/>
    </source>
</evidence>
<keyword evidence="3" id="KW-1185">Reference proteome</keyword>
<dbReference type="EMBL" id="DUZY01000003">
    <property type="protein sequence ID" value="DAD31849.1"/>
    <property type="molecule type" value="Genomic_DNA"/>
</dbReference>
<evidence type="ECO:0000313" key="2">
    <source>
        <dbReference type="EMBL" id="DAD31849.1"/>
    </source>
</evidence>
<dbReference type="AlphaFoldDB" id="A0A822YKM7"/>
<keyword evidence="1" id="KW-1133">Transmembrane helix</keyword>
<proteinExistence type="predicted"/>
<sequence>MDTHGFVVGGVYSFLFLVSFHLALHSADDNLEQSCLLFDCWNSVFSNATHPECRLVSTIRLECPDGRPTILFGFGEGERSYQVQSIFGDNNTIVMRDSSLHRSLEFGLCDDIKNFPSSTFNSPSFRVISPNITLLSCKREDHYHHQFQPLQLPGFHQYPHCRDGFYWFSFVFPFDR</sequence>
<keyword evidence="1" id="KW-0472">Membrane</keyword>
<evidence type="ECO:0000256" key="1">
    <source>
        <dbReference type="SAM" id="Phobius"/>
    </source>
</evidence>
<comment type="caution">
    <text evidence="2">The sequence shown here is derived from an EMBL/GenBank/DDBJ whole genome shotgun (WGS) entry which is preliminary data.</text>
</comment>
<reference evidence="2 3" key="1">
    <citation type="journal article" date="2020" name="Mol. Biol. Evol.">
        <title>Distinct Expression and Methylation Patterns for Genes with Different Fates following a Single Whole-Genome Duplication in Flowering Plants.</title>
        <authorList>
            <person name="Shi T."/>
            <person name="Rahmani R.S."/>
            <person name="Gugger P.F."/>
            <person name="Wang M."/>
            <person name="Li H."/>
            <person name="Zhang Y."/>
            <person name="Li Z."/>
            <person name="Wang Q."/>
            <person name="Van de Peer Y."/>
            <person name="Marchal K."/>
            <person name="Chen J."/>
        </authorList>
    </citation>
    <scope>NUCLEOTIDE SEQUENCE [LARGE SCALE GENOMIC DNA]</scope>
    <source>
        <tissue evidence="2">Leaf</tissue>
    </source>
</reference>